<dbReference type="Proteomes" id="UP000799777">
    <property type="component" value="Unassembled WGS sequence"/>
</dbReference>
<proteinExistence type="predicted"/>
<protein>
    <recommendedName>
        <fullName evidence="2">LysM domain-containing protein</fullName>
    </recommendedName>
</protein>
<keyword evidence="1" id="KW-0812">Transmembrane</keyword>
<dbReference type="SMART" id="SM00257">
    <property type="entry name" value="LysM"/>
    <property type="match status" value="1"/>
</dbReference>
<accession>A0A9P4GVY6</accession>
<reference evidence="3" key="1">
    <citation type="journal article" date="2020" name="Stud. Mycol.">
        <title>101 Dothideomycetes genomes: a test case for predicting lifestyles and emergence of pathogens.</title>
        <authorList>
            <person name="Haridas S."/>
            <person name="Albert R."/>
            <person name="Binder M."/>
            <person name="Bloem J."/>
            <person name="Labutti K."/>
            <person name="Salamov A."/>
            <person name="Andreopoulos B."/>
            <person name="Baker S."/>
            <person name="Barry K."/>
            <person name="Bills G."/>
            <person name="Bluhm B."/>
            <person name="Cannon C."/>
            <person name="Castanera R."/>
            <person name="Culley D."/>
            <person name="Daum C."/>
            <person name="Ezra D."/>
            <person name="Gonzalez J."/>
            <person name="Henrissat B."/>
            <person name="Kuo A."/>
            <person name="Liang C."/>
            <person name="Lipzen A."/>
            <person name="Lutzoni F."/>
            <person name="Magnuson J."/>
            <person name="Mondo S."/>
            <person name="Nolan M."/>
            <person name="Ohm R."/>
            <person name="Pangilinan J."/>
            <person name="Park H.-J."/>
            <person name="Ramirez L."/>
            <person name="Alfaro M."/>
            <person name="Sun H."/>
            <person name="Tritt A."/>
            <person name="Yoshinaga Y."/>
            <person name="Zwiers L.-H."/>
            <person name="Turgeon B."/>
            <person name="Goodwin S."/>
            <person name="Spatafora J."/>
            <person name="Crous P."/>
            <person name="Grigoriev I."/>
        </authorList>
    </citation>
    <scope>NUCLEOTIDE SEQUENCE</scope>
    <source>
        <strain evidence="3">CBS 110217</strain>
    </source>
</reference>
<sequence>MGRWTDMDDDERRLPEGMERVGYDTDTERYTFRDTDGTLYESAPGSRYGDIQPVGHRYAPSEVRTRNARTYTDYWESIRMFMPFALMVLVFLLVMFKLVDMDWPGSGMTWAPRKEVLNCANGTTQVQIETGDTCWQIAENYGISVEELKAIGGNEGVKCDKLRILQGICVPDGKGEGEAEESR</sequence>
<keyword evidence="4" id="KW-1185">Reference proteome</keyword>
<feature type="domain" description="LysM" evidence="2">
    <location>
        <begin position="124"/>
        <end position="170"/>
    </location>
</feature>
<dbReference type="CDD" id="cd00118">
    <property type="entry name" value="LysM"/>
    <property type="match status" value="1"/>
</dbReference>
<dbReference type="EMBL" id="ML978329">
    <property type="protein sequence ID" value="KAF2023708.1"/>
    <property type="molecule type" value="Genomic_DNA"/>
</dbReference>
<feature type="transmembrane region" description="Helical" evidence="1">
    <location>
        <begin position="80"/>
        <end position="99"/>
    </location>
</feature>
<comment type="caution">
    <text evidence="3">The sequence shown here is derived from an EMBL/GenBank/DDBJ whole genome shotgun (WGS) entry which is preliminary data.</text>
</comment>
<organism evidence="3 4">
    <name type="scientific">Setomelanomma holmii</name>
    <dbReference type="NCBI Taxonomy" id="210430"/>
    <lineage>
        <taxon>Eukaryota</taxon>
        <taxon>Fungi</taxon>
        <taxon>Dikarya</taxon>
        <taxon>Ascomycota</taxon>
        <taxon>Pezizomycotina</taxon>
        <taxon>Dothideomycetes</taxon>
        <taxon>Pleosporomycetidae</taxon>
        <taxon>Pleosporales</taxon>
        <taxon>Pleosporineae</taxon>
        <taxon>Phaeosphaeriaceae</taxon>
        <taxon>Setomelanomma</taxon>
    </lineage>
</organism>
<evidence type="ECO:0000256" key="1">
    <source>
        <dbReference type="SAM" id="Phobius"/>
    </source>
</evidence>
<name>A0A9P4GVY6_9PLEO</name>
<evidence type="ECO:0000313" key="3">
    <source>
        <dbReference type="EMBL" id="KAF2023708.1"/>
    </source>
</evidence>
<dbReference type="InterPro" id="IPR018392">
    <property type="entry name" value="LysM"/>
</dbReference>
<dbReference type="PROSITE" id="PS51782">
    <property type="entry name" value="LYSM"/>
    <property type="match status" value="1"/>
</dbReference>
<keyword evidence="1" id="KW-1133">Transmembrane helix</keyword>
<dbReference type="OrthoDB" id="2107166at2759"/>
<dbReference type="AlphaFoldDB" id="A0A9P4GVY6"/>
<keyword evidence="1" id="KW-0472">Membrane</keyword>
<dbReference type="SUPFAM" id="SSF54106">
    <property type="entry name" value="LysM domain"/>
    <property type="match status" value="1"/>
</dbReference>
<gene>
    <name evidence="3" type="ORF">EK21DRAFT_80234</name>
</gene>
<dbReference type="Gene3D" id="3.10.350.10">
    <property type="entry name" value="LysM domain"/>
    <property type="match status" value="1"/>
</dbReference>
<evidence type="ECO:0000313" key="4">
    <source>
        <dbReference type="Proteomes" id="UP000799777"/>
    </source>
</evidence>
<dbReference type="Pfam" id="PF01476">
    <property type="entry name" value="LysM"/>
    <property type="match status" value="1"/>
</dbReference>
<dbReference type="InterPro" id="IPR036779">
    <property type="entry name" value="LysM_dom_sf"/>
</dbReference>
<evidence type="ECO:0000259" key="2">
    <source>
        <dbReference type="PROSITE" id="PS51782"/>
    </source>
</evidence>